<dbReference type="InterPro" id="IPR000835">
    <property type="entry name" value="HTH_MarR-typ"/>
</dbReference>
<evidence type="ECO:0000256" key="2">
    <source>
        <dbReference type="ARBA" id="ARBA00023125"/>
    </source>
</evidence>
<dbReference type="InterPro" id="IPR036388">
    <property type="entry name" value="WH-like_DNA-bd_sf"/>
</dbReference>
<dbReference type="GO" id="GO:0003677">
    <property type="term" value="F:DNA binding"/>
    <property type="evidence" value="ECO:0007669"/>
    <property type="project" value="UniProtKB-KW"/>
</dbReference>
<organism evidence="5 6">
    <name type="scientific">Salisediminibacterium halotolerans</name>
    <dbReference type="NCBI Taxonomy" id="517425"/>
    <lineage>
        <taxon>Bacteria</taxon>
        <taxon>Bacillati</taxon>
        <taxon>Bacillota</taxon>
        <taxon>Bacilli</taxon>
        <taxon>Bacillales</taxon>
        <taxon>Bacillaceae</taxon>
        <taxon>Salisediminibacterium</taxon>
    </lineage>
</organism>
<dbReference type="PROSITE" id="PS50995">
    <property type="entry name" value="HTH_MARR_2"/>
    <property type="match status" value="1"/>
</dbReference>
<dbReference type="EMBL" id="FOGV01000047">
    <property type="protein sequence ID" value="SES37087.1"/>
    <property type="molecule type" value="Genomic_DNA"/>
</dbReference>
<dbReference type="GO" id="GO:0003700">
    <property type="term" value="F:DNA-binding transcription factor activity"/>
    <property type="evidence" value="ECO:0007669"/>
    <property type="project" value="InterPro"/>
</dbReference>
<comment type="caution">
    <text evidence="5">The sequence shown here is derived from an EMBL/GenBank/DDBJ whole genome shotgun (WGS) entry which is preliminary data.</text>
</comment>
<dbReference type="Gene3D" id="1.10.10.10">
    <property type="entry name" value="Winged helix-like DNA-binding domain superfamily/Winged helix DNA-binding domain"/>
    <property type="match status" value="1"/>
</dbReference>
<dbReference type="InterPro" id="IPR036390">
    <property type="entry name" value="WH_DNA-bd_sf"/>
</dbReference>
<dbReference type="PANTHER" id="PTHR42756">
    <property type="entry name" value="TRANSCRIPTIONAL REGULATOR, MARR"/>
    <property type="match status" value="1"/>
</dbReference>
<dbReference type="OrthoDB" id="2355600at2"/>
<keyword evidence="6" id="KW-1185">Reference proteome</keyword>
<keyword evidence="2 5" id="KW-0238">DNA-binding</keyword>
<dbReference type="SUPFAM" id="SSF46785">
    <property type="entry name" value="Winged helix' DNA-binding domain"/>
    <property type="match status" value="1"/>
</dbReference>
<dbReference type="Pfam" id="PF01047">
    <property type="entry name" value="MarR"/>
    <property type="match status" value="1"/>
</dbReference>
<name>A0A1H9WTT0_9BACI</name>
<keyword evidence="3" id="KW-0804">Transcription</keyword>
<accession>A0A1H9WTT0</accession>
<evidence type="ECO:0000259" key="4">
    <source>
        <dbReference type="PROSITE" id="PS50995"/>
    </source>
</evidence>
<evidence type="ECO:0000313" key="6">
    <source>
        <dbReference type="Proteomes" id="UP000199318"/>
    </source>
</evidence>
<reference evidence="6" key="1">
    <citation type="submission" date="2016-10" db="EMBL/GenBank/DDBJ databases">
        <authorList>
            <person name="de Groot N.N."/>
        </authorList>
    </citation>
    <scope>NUCLEOTIDE SEQUENCE [LARGE SCALE GENOMIC DNA]</scope>
    <source>
        <strain evidence="6">10nlg</strain>
    </source>
</reference>
<dbReference type="STRING" id="1464123.SAMN05444126_1477"/>
<gene>
    <name evidence="5" type="ORF">SAMN05444126_1477</name>
</gene>
<dbReference type="SMART" id="SM00347">
    <property type="entry name" value="HTH_MARR"/>
    <property type="match status" value="1"/>
</dbReference>
<sequence>MKTDEIFAQIEENVIDISLALNHRFNSEIDNDLTPNQQLLLYLVGKKGVRHVKDLAYYMSVSASAISQMVAKLEQDSVIQREIDETNRRSTVLRLGERGQTLMDETDMRRSAIINDYLLKMNEKDLLEINSALKKLYTIIREEELERGDRR</sequence>
<keyword evidence="1" id="KW-0805">Transcription regulation</keyword>
<dbReference type="PANTHER" id="PTHR42756:SF1">
    <property type="entry name" value="TRANSCRIPTIONAL REPRESSOR OF EMRAB OPERON"/>
    <property type="match status" value="1"/>
</dbReference>
<dbReference type="AlphaFoldDB" id="A0A1H9WTT0"/>
<evidence type="ECO:0000256" key="1">
    <source>
        <dbReference type="ARBA" id="ARBA00023015"/>
    </source>
</evidence>
<proteinExistence type="predicted"/>
<protein>
    <submittedName>
        <fullName evidence="5">DNA-binding transcriptional regulator, MarR family</fullName>
    </submittedName>
</protein>
<dbReference type="RefSeq" id="WP_093075287.1">
    <property type="nucleotide sequence ID" value="NZ_BJVE01000034.1"/>
</dbReference>
<feature type="domain" description="HTH marR-type" evidence="4">
    <location>
        <begin position="7"/>
        <end position="138"/>
    </location>
</feature>
<evidence type="ECO:0000256" key="3">
    <source>
        <dbReference type="ARBA" id="ARBA00023163"/>
    </source>
</evidence>
<dbReference type="Proteomes" id="UP000199318">
    <property type="component" value="Unassembled WGS sequence"/>
</dbReference>
<evidence type="ECO:0000313" key="5">
    <source>
        <dbReference type="EMBL" id="SES37087.1"/>
    </source>
</evidence>